<reference evidence="6 7" key="1">
    <citation type="submission" date="2018-11" db="EMBL/GenBank/DDBJ databases">
        <title>Trebonia kvetii gen.nov., sp.nov., a novel acidophilic actinobacterium, and proposal of the new actinobacterial family Treboniaceae fam. nov.</title>
        <authorList>
            <person name="Rapoport D."/>
            <person name="Sagova-Mareckova M."/>
            <person name="Sedlacek I."/>
            <person name="Provaznik J."/>
            <person name="Kralova S."/>
            <person name="Pavlinic D."/>
            <person name="Benes V."/>
            <person name="Kopecky J."/>
        </authorList>
    </citation>
    <scope>NUCLEOTIDE SEQUENCE [LARGE SCALE GENOMIC DNA]</scope>
    <source>
        <strain evidence="6 7">15Tr583</strain>
    </source>
</reference>
<dbReference type="OrthoDB" id="9814695at2"/>
<keyword evidence="2" id="KW-0288">FMN</keyword>
<keyword evidence="3" id="KW-0560">Oxidoreductase</keyword>
<dbReference type="SUPFAM" id="SSF51679">
    <property type="entry name" value="Bacterial luciferase-like"/>
    <property type="match status" value="1"/>
</dbReference>
<dbReference type="GO" id="GO:0004497">
    <property type="term" value="F:monooxygenase activity"/>
    <property type="evidence" value="ECO:0007669"/>
    <property type="project" value="UniProtKB-KW"/>
</dbReference>
<dbReference type="AlphaFoldDB" id="A0A6P2BLC0"/>
<accession>A0A6P2BLC0</accession>
<evidence type="ECO:0000256" key="3">
    <source>
        <dbReference type="ARBA" id="ARBA00023002"/>
    </source>
</evidence>
<dbReference type="RefSeq" id="WP_145861966.1">
    <property type="nucleotide sequence ID" value="NZ_RPFW01000011.1"/>
</dbReference>
<dbReference type="Pfam" id="PF00296">
    <property type="entry name" value="Bac_luciferase"/>
    <property type="match status" value="1"/>
</dbReference>
<protein>
    <submittedName>
        <fullName evidence="6">LLM class flavin-dependent oxidoreductase</fullName>
    </submittedName>
</protein>
<proteinExistence type="predicted"/>
<organism evidence="6 7">
    <name type="scientific">Trebonia kvetii</name>
    <dbReference type="NCBI Taxonomy" id="2480626"/>
    <lineage>
        <taxon>Bacteria</taxon>
        <taxon>Bacillati</taxon>
        <taxon>Actinomycetota</taxon>
        <taxon>Actinomycetes</taxon>
        <taxon>Streptosporangiales</taxon>
        <taxon>Treboniaceae</taxon>
        <taxon>Trebonia</taxon>
    </lineage>
</organism>
<dbReference type="GO" id="GO:0016705">
    <property type="term" value="F:oxidoreductase activity, acting on paired donors, with incorporation or reduction of molecular oxygen"/>
    <property type="evidence" value="ECO:0007669"/>
    <property type="project" value="InterPro"/>
</dbReference>
<evidence type="ECO:0000256" key="4">
    <source>
        <dbReference type="ARBA" id="ARBA00023033"/>
    </source>
</evidence>
<comment type="caution">
    <text evidence="6">The sequence shown here is derived from an EMBL/GenBank/DDBJ whole genome shotgun (WGS) entry which is preliminary data.</text>
</comment>
<dbReference type="PANTHER" id="PTHR42847">
    <property type="entry name" value="ALKANESULFONATE MONOOXYGENASE"/>
    <property type="match status" value="1"/>
</dbReference>
<dbReference type="PANTHER" id="PTHR42847:SF4">
    <property type="entry name" value="ALKANESULFONATE MONOOXYGENASE-RELATED"/>
    <property type="match status" value="1"/>
</dbReference>
<dbReference type="Gene3D" id="3.20.20.30">
    <property type="entry name" value="Luciferase-like domain"/>
    <property type="match status" value="1"/>
</dbReference>
<sequence>MPVEFIGMIGTKDQSEIRHAAGPVIDRDYVRRFSRAHEDAGFDRVLIGYASTQPDGTQVAAYAAAHTERLGFLVAHRPGFVAPTLAARTFATLDQFTGGRIAVHIITGGSNSEQRHDGDFLTKDERYARTDEYLDIVKLAWTSDERFSYDGKYYQVEDFVSYVKSDQQPRIRLYFGGSSEAAYRVGGKHADTFALWGEPLAETKQQIDSVNAAADAAGRGDVPGISVSFRPILGPTEELAWERAHRILETTKENIEAFRAQWGTKTWPLGGDQPENVGSQRLLAAAAKGELHDRALWTPLAAATGAGGNSTALVGTPETVAQALLDYVDIGATTLLIRGYDPYDDAIDYGRYLLPIVREEVAKRDAERAAAAKATAQADARAAAANAQAVSA</sequence>
<evidence type="ECO:0000256" key="1">
    <source>
        <dbReference type="ARBA" id="ARBA00022630"/>
    </source>
</evidence>
<evidence type="ECO:0000259" key="5">
    <source>
        <dbReference type="Pfam" id="PF00296"/>
    </source>
</evidence>
<dbReference type="CDD" id="cd01094">
    <property type="entry name" value="Alkanesulfonate_monoxygenase"/>
    <property type="match status" value="1"/>
</dbReference>
<name>A0A6P2BLC0_9ACTN</name>
<dbReference type="InterPro" id="IPR050172">
    <property type="entry name" value="SsuD_RutA_monooxygenase"/>
</dbReference>
<evidence type="ECO:0000313" key="6">
    <source>
        <dbReference type="EMBL" id="TVY99858.1"/>
    </source>
</evidence>
<dbReference type="InterPro" id="IPR011251">
    <property type="entry name" value="Luciferase-like_dom"/>
</dbReference>
<keyword evidence="4" id="KW-0503">Monooxygenase</keyword>
<dbReference type="EMBL" id="RPFW01000011">
    <property type="protein sequence ID" value="TVY99858.1"/>
    <property type="molecule type" value="Genomic_DNA"/>
</dbReference>
<evidence type="ECO:0000256" key="2">
    <source>
        <dbReference type="ARBA" id="ARBA00022643"/>
    </source>
</evidence>
<dbReference type="InterPro" id="IPR036661">
    <property type="entry name" value="Luciferase-like_sf"/>
</dbReference>
<evidence type="ECO:0000313" key="7">
    <source>
        <dbReference type="Proteomes" id="UP000460272"/>
    </source>
</evidence>
<gene>
    <name evidence="6" type="ORF">EAS64_40145</name>
</gene>
<dbReference type="Proteomes" id="UP000460272">
    <property type="component" value="Unassembled WGS sequence"/>
</dbReference>
<feature type="domain" description="Luciferase-like" evidence="5">
    <location>
        <begin position="18"/>
        <end position="333"/>
    </location>
</feature>
<keyword evidence="1" id="KW-0285">Flavoprotein</keyword>
<keyword evidence="7" id="KW-1185">Reference proteome</keyword>